<reference evidence="7 8" key="1">
    <citation type="journal article" date="2011" name="J. Bacteriol.">
        <title>Genome sequence of the obligate intracellular animal pathogen Chlamydia pecorum E58.</title>
        <authorList>
            <person name="Mojica S."/>
            <person name="Huot Creasy H."/>
            <person name="Daugherty S."/>
            <person name="Read T.D."/>
            <person name="Kim T."/>
            <person name="Kaltenboeck B."/>
            <person name="Bavoil P."/>
            <person name="Myers G.S."/>
        </authorList>
    </citation>
    <scope>NUCLEOTIDE SEQUENCE [LARGE SCALE GENOMIC DNA]</scope>
    <source>
        <strain evidence="7 8">E58</strain>
    </source>
</reference>
<evidence type="ECO:0000256" key="1">
    <source>
        <dbReference type="ARBA" id="ARBA00002633"/>
    </source>
</evidence>
<keyword evidence="4 6" id="KW-0687">Ribonucleoprotein</keyword>
<dbReference type="CDD" id="cd05797">
    <property type="entry name" value="Ribosomal_L10"/>
    <property type="match status" value="1"/>
</dbReference>
<comment type="similarity">
    <text evidence="2 6">Belongs to the universal ribosomal protein uL10 family.</text>
</comment>
<comment type="subunit">
    <text evidence="6">Part of the ribosomal stalk of the 50S ribosomal subunit. The N-terminus interacts with L11 and the large rRNA to form the base of the stalk. The C-terminus forms an elongated spine to which L12 dimers bind in a sequential fashion forming a multimeric L10(L12)X complex.</text>
</comment>
<dbReference type="NCBIfam" id="NF000955">
    <property type="entry name" value="PRK00099.1-1"/>
    <property type="match status" value="1"/>
</dbReference>
<evidence type="ECO:0000256" key="6">
    <source>
        <dbReference type="HAMAP-Rule" id="MF_00362"/>
    </source>
</evidence>
<comment type="function">
    <text evidence="1 6">Forms part of the ribosomal stalk, playing a central role in the interaction of the ribosome with GTP-bound translation factors.</text>
</comment>
<dbReference type="GO" id="GO:0006412">
    <property type="term" value="P:translation"/>
    <property type="evidence" value="ECO:0007669"/>
    <property type="project" value="UniProtKB-UniRule"/>
</dbReference>
<dbReference type="InterPro" id="IPR047865">
    <property type="entry name" value="Ribosomal_uL10_bac_type"/>
</dbReference>
<sequence length="172" mass="18931">MKEEKKLLLQEVEEKISAAQGFIVLRYLGFTAAYARELRNSLFEVSAEFEVLKKRILFKALESQGVQYDCFNADGHLGVVFSYKDAVSAAKQVLDFNKQHGDSLVFLSGRIDNAFLSGEEVEAIAKLPSLKELRQQVVGILAAPMSQVVGVMGGALSGVLSCVEQKIEKTQE</sequence>
<organism evidence="7 8">
    <name type="scientific">Chlamydia pecorum (strain ATCC VR-628 / DSM 29919 / E58)</name>
    <name type="common">Chlamydophila pecorum</name>
    <dbReference type="NCBI Taxonomy" id="331635"/>
    <lineage>
        <taxon>Bacteria</taxon>
        <taxon>Pseudomonadati</taxon>
        <taxon>Chlamydiota</taxon>
        <taxon>Chlamydiia</taxon>
        <taxon>Chlamydiales</taxon>
        <taxon>Chlamydiaceae</taxon>
        <taxon>Chlamydia/Chlamydophila group</taxon>
        <taxon>Chlamydia</taxon>
    </lineage>
</organism>
<evidence type="ECO:0000256" key="5">
    <source>
        <dbReference type="ARBA" id="ARBA00035202"/>
    </source>
</evidence>
<dbReference type="PANTHER" id="PTHR11560">
    <property type="entry name" value="39S RIBOSOMAL PROTEIN L10, MITOCHONDRIAL"/>
    <property type="match status" value="1"/>
</dbReference>
<keyword evidence="6" id="KW-0699">rRNA-binding</keyword>
<dbReference type="AlphaFoldDB" id="A0AA34WIH1"/>
<keyword evidence="3 6" id="KW-0689">Ribosomal protein</keyword>
<dbReference type="InterPro" id="IPR001790">
    <property type="entry name" value="Ribosomal_uL10"/>
</dbReference>
<dbReference type="GO" id="GO:0005840">
    <property type="term" value="C:ribosome"/>
    <property type="evidence" value="ECO:0007669"/>
    <property type="project" value="UniProtKB-KW"/>
</dbReference>
<dbReference type="Gene3D" id="6.10.250.290">
    <property type="match status" value="1"/>
</dbReference>
<dbReference type="EMBL" id="CP002608">
    <property type="protein sequence ID" value="AEB41985.1"/>
    <property type="molecule type" value="Genomic_DNA"/>
</dbReference>
<dbReference type="Proteomes" id="UP000008305">
    <property type="component" value="Chromosome"/>
</dbReference>
<evidence type="ECO:0000313" key="8">
    <source>
        <dbReference type="Proteomes" id="UP000008305"/>
    </source>
</evidence>
<dbReference type="InterPro" id="IPR022973">
    <property type="entry name" value="Ribosomal_uL10_bac"/>
</dbReference>
<accession>A0AA34WIH1</accession>
<dbReference type="RefSeq" id="WP_013713063.1">
    <property type="nucleotide sequence ID" value="NC_015408.1"/>
</dbReference>
<evidence type="ECO:0000256" key="3">
    <source>
        <dbReference type="ARBA" id="ARBA00022980"/>
    </source>
</evidence>
<protein>
    <recommendedName>
        <fullName evidence="5 6">Large ribosomal subunit protein uL10</fullName>
    </recommendedName>
</protein>
<dbReference type="GO" id="GO:0070180">
    <property type="term" value="F:large ribosomal subunit rRNA binding"/>
    <property type="evidence" value="ECO:0007669"/>
    <property type="project" value="UniProtKB-UniRule"/>
</dbReference>
<dbReference type="Pfam" id="PF00466">
    <property type="entry name" value="Ribosomal_L10"/>
    <property type="match status" value="1"/>
</dbReference>
<dbReference type="GeneID" id="99719006"/>
<evidence type="ECO:0000256" key="2">
    <source>
        <dbReference type="ARBA" id="ARBA00008889"/>
    </source>
</evidence>
<proteinExistence type="inferred from homology"/>
<dbReference type="KEGG" id="cpm:G5S_1069"/>
<gene>
    <name evidence="6" type="primary">rplJ</name>
    <name evidence="7" type="ordered locus">G5S_1069</name>
</gene>
<keyword evidence="8" id="KW-1185">Reference proteome</keyword>
<dbReference type="GO" id="GO:1990904">
    <property type="term" value="C:ribonucleoprotein complex"/>
    <property type="evidence" value="ECO:0007669"/>
    <property type="project" value="UniProtKB-KW"/>
</dbReference>
<evidence type="ECO:0000313" key="7">
    <source>
        <dbReference type="EMBL" id="AEB41985.1"/>
    </source>
</evidence>
<name>A0AA34WIH1_CHLPE</name>
<dbReference type="HAMAP" id="MF_00362">
    <property type="entry name" value="Ribosomal_uL10"/>
    <property type="match status" value="1"/>
</dbReference>
<dbReference type="Gene3D" id="3.30.70.1730">
    <property type="match status" value="1"/>
</dbReference>
<keyword evidence="6" id="KW-0694">RNA-binding</keyword>
<dbReference type="InterPro" id="IPR043141">
    <property type="entry name" value="Ribosomal_uL10-like_sf"/>
</dbReference>
<evidence type="ECO:0000256" key="4">
    <source>
        <dbReference type="ARBA" id="ARBA00023274"/>
    </source>
</evidence>
<dbReference type="SUPFAM" id="SSF160369">
    <property type="entry name" value="Ribosomal protein L10-like"/>
    <property type="match status" value="1"/>
</dbReference>